<protein>
    <submittedName>
        <fullName evidence="2">Uncharacterized protein</fullName>
    </submittedName>
</protein>
<feature type="region of interest" description="Disordered" evidence="1">
    <location>
        <begin position="116"/>
        <end position="143"/>
    </location>
</feature>
<comment type="caution">
    <text evidence="2">The sequence shown here is derived from an EMBL/GenBank/DDBJ whole genome shotgun (WGS) entry which is preliminary data.</text>
</comment>
<dbReference type="EMBL" id="JAKZEL010000029">
    <property type="protein sequence ID" value="KAI4529153.1"/>
    <property type="molecule type" value="Genomic_DNA"/>
</dbReference>
<evidence type="ECO:0000313" key="2">
    <source>
        <dbReference type="EMBL" id="KAI4529153.1"/>
    </source>
</evidence>
<accession>A0AAD4XZJ2</accession>
<feature type="region of interest" description="Disordered" evidence="1">
    <location>
        <begin position="1"/>
        <end position="22"/>
    </location>
</feature>
<feature type="compositionally biased region" description="Acidic residues" evidence="1">
    <location>
        <begin position="12"/>
        <end position="22"/>
    </location>
</feature>
<dbReference type="Proteomes" id="UP001214576">
    <property type="component" value="Unassembled WGS sequence"/>
</dbReference>
<feature type="compositionally biased region" description="Basic and acidic residues" evidence="1">
    <location>
        <begin position="126"/>
        <end position="136"/>
    </location>
</feature>
<sequence length="160" mass="18029">MSYPRKLKTEAELNETDTFDPEDDDEIQFKDFAALLKFVSFIAKLENGKDTFKMIVLKILLKQPSVVTPGEEATLFMVASGKDREAQVDVVVAGTRRMFQLLPEDIIEDVEVVADEEQQQGSSQELEEKTVEEQSQERPGGPSELLALDVLQALAPRKWN</sequence>
<dbReference type="AlphaFoldDB" id="A0AAD4XZJ2"/>
<reference evidence="2" key="1">
    <citation type="submission" date="2022-03" db="EMBL/GenBank/DDBJ databases">
        <title>Genomic analyses of argali, domestic sheep and their hybrids provide insights into chromosomal evolution, heterosis and genetic basis of agronomic traits.</title>
        <authorList>
            <person name="Li M."/>
        </authorList>
    </citation>
    <scope>NUCLEOTIDE SEQUENCE</scope>
    <source>
        <strain evidence="2">CAU-MHL-2022a</strain>
        <tissue evidence="2">Skin</tissue>
    </source>
</reference>
<evidence type="ECO:0000313" key="3">
    <source>
        <dbReference type="Proteomes" id="UP001214576"/>
    </source>
</evidence>
<proteinExistence type="predicted"/>
<keyword evidence="3" id="KW-1185">Reference proteome</keyword>
<organism evidence="2 3">
    <name type="scientific">Ovis ammon polii</name>
    <dbReference type="NCBI Taxonomy" id="230172"/>
    <lineage>
        <taxon>Eukaryota</taxon>
        <taxon>Metazoa</taxon>
        <taxon>Chordata</taxon>
        <taxon>Craniata</taxon>
        <taxon>Vertebrata</taxon>
        <taxon>Euteleostomi</taxon>
        <taxon>Mammalia</taxon>
        <taxon>Eutheria</taxon>
        <taxon>Laurasiatheria</taxon>
        <taxon>Artiodactyla</taxon>
        <taxon>Ruminantia</taxon>
        <taxon>Pecora</taxon>
        <taxon>Bovidae</taxon>
        <taxon>Caprinae</taxon>
        <taxon>Ovis</taxon>
    </lineage>
</organism>
<evidence type="ECO:0000256" key="1">
    <source>
        <dbReference type="SAM" id="MobiDB-lite"/>
    </source>
</evidence>
<name>A0AAD4XZJ2_OVIAM</name>
<gene>
    <name evidence="2" type="ORF">MG293_020827</name>
</gene>